<evidence type="ECO:0000256" key="2">
    <source>
        <dbReference type="ARBA" id="ARBA00009263"/>
    </source>
</evidence>
<comment type="cofactor">
    <cofactor evidence="1">
        <name>NADP(+)</name>
        <dbReference type="ChEBI" id="CHEBI:58349"/>
    </cofactor>
</comment>
<dbReference type="Gene3D" id="3.90.25.10">
    <property type="entry name" value="UDP-galactose 4-epimerase, domain 1"/>
    <property type="match status" value="1"/>
</dbReference>
<gene>
    <name evidence="6" type="ORF">LCGC14_1778180</name>
</gene>
<comment type="similarity">
    <text evidence="2">Belongs to the NAD(P)-dependent epimerase/dehydratase family. GDP-mannose 4,6-dehydratase subfamily.</text>
</comment>
<proteinExistence type="inferred from homology"/>
<reference evidence="6" key="1">
    <citation type="journal article" date="2015" name="Nature">
        <title>Complex archaea that bridge the gap between prokaryotes and eukaryotes.</title>
        <authorList>
            <person name="Spang A."/>
            <person name="Saw J.H."/>
            <person name="Jorgensen S.L."/>
            <person name="Zaremba-Niedzwiedzka K."/>
            <person name="Martijn J."/>
            <person name="Lind A.E."/>
            <person name="van Eijk R."/>
            <person name="Schleper C."/>
            <person name="Guy L."/>
            <person name="Ettema T.J."/>
        </authorList>
    </citation>
    <scope>NUCLEOTIDE SEQUENCE</scope>
</reference>
<protein>
    <recommendedName>
        <fullName evidence="3">GDP-mannose 4,6-dehydratase</fullName>
        <ecNumber evidence="3">4.2.1.47</ecNumber>
    </recommendedName>
</protein>
<dbReference type="CDD" id="cd05260">
    <property type="entry name" value="GDP_MD_SDR_e"/>
    <property type="match status" value="1"/>
</dbReference>
<dbReference type="PANTHER" id="PTHR43715">
    <property type="entry name" value="GDP-MANNOSE 4,6-DEHYDRATASE"/>
    <property type="match status" value="1"/>
</dbReference>
<dbReference type="GO" id="GO:0008446">
    <property type="term" value="F:GDP-mannose 4,6-dehydratase activity"/>
    <property type="evidence" value="ECO:0007669"/>
    <property type="project" value="UniProtKB-EC"/>
</dbReference>
<dbReference type="PANTHER" id="PTHR43715:SF1">
    <property type="entry name" value="GDP-MANNOSE 4,6 DEHYDRATASE"/>
    <property type="match status" value="1"/>
</dbReference>
<accession>A0A0F9HIR5</accession>
<dbReference type="AlphaFoldDB" id="A0A0F9HIR5"/>
<dbReference type="InterPro" id="IPR036291">
    <property type="entry name" value="NAD(P)-bd_dom_sf"/>
</dbReference>
<dbReference type="FunFam" id="3.40.50.720:FF:000924">
    <property type="entry name" value="GDP-mannose 4,6 dehydratase"/>
    <property type="match status" value="1"/>
</dbReference>
<evidence type="ECO:0000313" key="6">
    <source>
        <dbReference type="EMBL" id="KKM03062.1"/>
    </source>
</evidence>
<dbReference type="GO" id="GO:0042351">
    <property type="term" value="P:'de novo' GDP-L-fucose biosynthetic process"/>
    <property type="evidence" value="ECO:0007669"/>
    <property type="project" value="TreeGrafter"/>
</dbReference>
<keyword evidence="4" id="KW-0456">Lyase</keyword>
<evidence type="ECO:0000256" key="4">
    <source>
        <dbReference type="ARBA" id="ARBA00023239"/>
    </source>
</evidence>
<name>A0A0F9HIR5_9ZZZZ</name>
<dbReference type="InterPro" id="IPR016040">
    <property type="entry name" value="NAD(P)-bd_dom"/>
</dbReference>
<evidence type="ECO:0000256" key="1">
    <source>
        <dbReference type="ARBA" id="ARBA00001937"/>
    </source>
</evidence>
<dbReference type="Gene3D" id="3.40.50.720">
    <property type="entry name" value="NAD(P)-binding Rossmann-like Domain"/>
    <property type="match status" value="1"/>
</dbReference>
<dbReference type="SUPFAM" id="SSF51735">
    <property type="entry name" value="NAD(P)-binding Rossmann-fold domains"/>
    <property type="match status" value="1"/>
</dbReference>
<evidence type="ECO:0000256" key="3">
    <source>
        <dbReference type="ARBA" id="ARBA00011989"/>
    </source>
</evidence>
<sequence length="390" mass="44715">MIDLNNIMDELIPIEKILEENIRVKELEKQGFMIKPENITEYLHDFKKQTTTLPNETFWKEKRTLITGISGFAGSHLAEQLLDLGAKVHGTIRRHSVPMHENIKHLRGKIFLYEADITSAERLLEIFEEIEPHAIFHLAAESFVPTSFREPVRVAYNNIIGTINIFEAVRRFNSNLESIHVACSSEQYGLVDPNEIPVTEDLKKNPFRPRSIYGISKCATEQIAWLYYNSYGIPSVITRGFNHEGPRRGIQFVTSVIHRQIVEILKGLRNNIVIGNPNAIRDYTHVKDTVNAYLLVCEKKKYGNPFNVCSGKGISIADYVKLTKSIFNIDAKVFIDPKRLRPSEVPLLIGRNDKIINETGWKPTRSIIDIIKEGVEYFENHPEQLEIEAH</sequence>
<organism evidence="6">
    <name type="scientific">marine sediment metagenome</name>
    <dbReference type="NCBI Taxonomy" id="412755"/>
    <lineage>
        <taxon>unclassified sequences</taxon>
        <taxon>metagenomes</taxon>
        <taxon>ecological metagenomes</taxon>
    </lineage>
</organism>
<comment type="caution">
    <text evidence="6">The sequence shown here is derived from an EMBL/GenBank/DDBJ whole genome shotgun (WGS) entry which is preliminary data.</text>
</comment>
<dbReference type="InterPro" id="IPR006368">
    <property type="entry name" value="GDP_Man_deHydtase"/>
</dbReference>
<dbReference type="EC" id="4.2.1.47" evidence="3"/>
<dbReference type="EMBL" id="LAZR01016773">
    <property type="protein sequence ID" value="KKM03062.1"/>
    <property type="molecule type" value="Genomic_DNA"/>
</dbReference>
<evidence type="ECO:0000259" key="5">
    <source>
        <dbReference type="Pfam" id="PF16363"/>
    </source>
</evidence>
<dbReference type="Pfam" id="PF16363">
    <property type="entry name" value="GDP_Man_Dehyd"/>
    <property type="match status" value="1"/>
</dbReference>
<feature type="domain" description="NAD(P)-binding" evidence="5">
    <location>
        <begin position="65"/>
        <end position="373"/>
    </location>
</feature>